<keyword evidence="2" id="KW-1133">Transmembrane helix</keyword>
<proteinExistence type="predicted"/>
<evidence type="ECO:0000256" key="1">
    <source>
        <dbReference type="PROSITE-ProRule" id="PRU00352"/>
    </source>
</evidence>
<dbReference type="GO" id="GO:0002116">
    <property type="term" value="C:semaphorin receptor complex"/>
    <property type="evidence" value="ECO:0007669"/>
    <property type="project" value="TreeGrafter"/>
</dbReference>
<dbReference type="PROSITE" id="PS51004">
    <property type="entry name" value="SEMA"/>
    <property type="match status" value="1"/>
</dbReference>
<dbReference type="PANTHER" id="PTHR22625:SF70">
    <property type="entry name" value="PLEXIN A, ISOFORM A"/>
    <property type="match status" value="1"/>
</dbReference>
<evidence type="ECO:0000313" key="4">
    <source>
        <dbReference type="EMBL" id="KAK3744729.1"/>
    </source>
</evidence>
<dbReference type="SUPFAM" id="SSF101912">
    <property type="entry name" value="Sema domain"/>
    <property type="match status" value="1"/>
</dbReference>
<reference evidence="4" key="1">
    <citation type="journal article" date="2023" name="G3 (Bethesda)">
        <title>A reference genome for the long-term kleptoplast-retaining sea slug Elysia crispata morphotype clarki.</title>
        <authorList>
            <person name="Eastman K.E."/>
            <person name="Pendleton A.L."/>
            <person name="Shaikh M.A."/>
            <person name="Suttiyut T."/>
            <person name="Ogas R."/>
            <person name="Tomko P."/>
            <person name="Gavelis G."/>
            <person name="Widhalm J.R."/>
            <person name="Wisecaver J.H."/>
        </authorList>
    </citation>
    <scope>NUCLEOTIDE SEQUENCE</scope>
    <source>
        <strain evidence="4">ECLA1</strain>
    </source>
</reference>
<keyword evidence="2" id="KW-0472">Membrane</keyword>
<keyword evidence="2" id="KW-0812">Transmembrane</keyword>
<accession>A0AAE0YGL5</accession>
<feature type="domain" description="Sema" evidence="3">
    <location>
        <begin position="30"/>
        <end position="507"/>
    </location>
</feature>
<protein>
    <recommendedName>
        <fullName evidence="3">Sema domain-containing protein</fullName>
    </recommendedName>
</protein>
<dbReference type="GO" id="GO:0030334">
    <property type="term" value="P:regulation of cell migration"/>
    <property type="evidence" value="ECO:0007669"/>
    <property type="project" value="TreeGrafter"/>
</dbReference>
<dbReference type="InterPro" id="IPR001627">
    <property type="entry name" value="Semap_dom"/>
</dbReference>
<keyword evidence="5" id="KW-1185">Reference proteome</keyword>
<sequence>MTNYTKRHDIEKERIVRQGNSSTKERYLPRFTMPSYMMLLYVVVLVLPSVVEMKYLGPKLSRLVMNNQTGIVYVGGKNRLYQLDEDLKLMAEESTGPRSDSNKCYPCPHHNSQSGDPELAKLCSCLYDRTATDNFNKVLLVDPGRGILIACGSVYQGMCQARDLSTMAVLDSGLSTLEKKDIKNVAVVANDQTSSSEAFIAPGPGPNTVLHVASTYSGKSVESEVYREQVPALATRSLSYNKRFALDKVIDDVSDQKLSAIFLKSDQIKHYLIRYVTGFTSDNYNYFLTVQRDRVSQLQHGKLVTKIIQFCSDDMFYDSYADIPLKCTKRSSHGHEVDFNVLQAARVIRPGQDLVEDLFTEGYPGDVLVGAFTSEADAGRGGHSQPDSAVCVFTMADIRRKFLETIKLCHMGNSSVSGGGYLRANGCSQKVKVCGDSRRPMAVMFDQSPVSEPGVRAFREMVWSGQSRAYVNHNRFTRRVLGRELSLNNRGYKQLEERFEQGGSANH</sequence>
<dbReference type="Gene3D" id="2.130.10.10">
    <property type="entry name" value="YVTN repeat-like/Quinoprotein amine dehydrogenase"/>
    <property type="match status" value="1"/>
</dbReference>
<feature type="transmembrane region" description="Helical" evidence="2">
    <location>
        <begin position="36"/>
        <end position="56"/>
    </location>
</feature>
<dbReference type="CDD" id="cd11236">
    <property type="entry name" value="Sema_plexin_like"/>
    <property type="match status" value="1"/>
</dbReference>
<dbReference type="Pfam" id="PF01403">
    <property type="entry name" value="Sema"/>
    <property type="match status" value="1"/>
</dbReference>
<dbReference type="SMART" id="SM00630">
    <property type="entry name" value="Sema"/>
    <property type="match status" value="1"/>
</dbReference>
<dbReference type="AlphaFoldDB" id="A0AAE0YGL5"/>
<comment type="caution">
    <text evidence="4">The sequence shown here is derived from an EMBL/GenBank/DDBJ whole genome shotgun (WGS) entry which is preliminary data.</text>
</comment>
<dbReference type="Proteomes" id="UP001283361">
    <property type="component" value="Unassembled WGS sequence"/>
</dbReference>
<comment type="caution">
    <text evidence="1">Lacks conserved residue(s) required for the propagation of feature annotation.</text>
</comment>
<evidence type="ECO:0000256" key="2">
    <source>
        <dbReference type="SAM" id="Phobius"/>
    </source>
</evidence>
<dbReference type="GO" id="GO:0005886">
    <property type="term" value="C:plasma membrane"/>
    <property type="evidence" value="ECO:0007669"/>
    <property type="project" value="TreeGrafter"/>
</dbReference>
<dbReference type="PANTHER" id="PTHR22625">
    <property type="entry name" value="PLEXIN"/>
    <property type="match status" value="1"/>
</dbReference>
<evidence type="ECO:0000313" key="5">
    <source>
        <dbReference type="Proteomes" id="UP001283361"/>
    </source>
</evidence>
<dbReference type="EMBL" id="JAWDGP010006253">
    <property type="protein sequence ID" value="KAK3744729.1"/>
    <property type="molecule type" value="Genomic_DNA"/>
</dbReference>
<dbReference type="InterPro" id="IPR015943">
    <property type="entry name" value="WD40/YVTN_repeat-like_dom_sf"/>
</dbReference>
<dbReference type="InterPro" id="IPR036352">
    <property type="entry name" value="Semap_dom_sf"/>
</dbReference>
<dbReference type="InterPro" id="IPR031148">
    <property type="entry name" value="Plexin"/>
</dbReference>
<organism evidence="4 5">
    <name type="scientific">Elysia crispata</name>
    <name type="common">lettuce slug</name>
    <dbReference type="NCBI Taxonomy" id="231223"/>
    <lineage>
        <taxon>Eukaryota</taxon>
        <taxon>Metazoa</taxon>
        <taxon>Spiralia</taxon>
        <taxon>Lophotrochozoa</taxon>
        <taxon>Mollusca</taxon>
        <taxon>Gastropoda</taxon>
        <taxon>Heterobranchia</taxon>
        <taxon>Euthyneura</taxon>
        <taxon>Panpulmonata</taxon>
        <taxon>Sacoglossa</taxon>
        <taxon>Placobranchoidea</taxon>
        <taxon>Plakobranchidae</taxon>
        <taxon>Elysia</taxon>
    </lineage>
</organism>
<name>A0AAE0YGL5_9GAST</name>
<gene>
    <name evidence="4" type="ORF">RRG08_062377</name>
</gene>
<dbReference type="GO" id="GO:0017154">
    <property type="term" value="F:semaphorin receptor activity"/>
    <property type="evidence" value="ECO:0007669"/>
    <property type="project" value="InterPro"/>
</dbReference>
<evidence type="ECO:0000259" key="3">
    <source>
        <dbReference type="PROSITE" id="PS51004"/>
    </source>
</evidence>